<keyword evidence="3" id="KW-1185">Reference proteome</keyword>
<reference evidence="3" key="1">
    <citation type="submission" date="2013-01" db="EMBL/GenBank/DDBJ databases">
        <title>Draft Genome Sequence of a Mulberry Tree, Morus notabilis C.K. Schneid.</title>
        <authorList>
            <person name="He N."/>
            <person name="Zhao S."/>
        </authorList>
    </citation>
    <scope>NUCLEOTIDE SEQUENCE</scope>
</reference>
<dbReference type="EMBL" id="KE345062">
    <property type="protein sequence ID" value="EXB93238.1"/>
    <property type="molecule type" value="Genomic_DNA"/>
</dbReference>
<dbReference type="PROSITE" id="PS50222">
    <property type="entry name" value="EF_HAND_2"/>
    <property type="match status" value="1"/>
</dbReference>
<feature type="domain" description="EF-hand" evidence="1">
    <location>
        <begin position="102"/>
        <end position="137"/>
    </location>
</feature>
<dbReference type="PANTHER" id="PTHR34574">
    <property type="entry name" value="CALCIUM-BINDING EF-HAND FAMILY PROTEIN-RELATED"/>
    <property type="match status" value="1"/>
</dbReference>
<organism evidence="2 3">
    <name type="scientific">Morus notabilis</name>
    <dbReference type="NCBI Taxonomy" id="981085"/>
    <lineage>
        <taxon>Eukaryota</taxon>
        <taxon>Viridiplantae</taxon>
        <taxon>Streptophyta</taxon>
        <taxon>Embryophyta</taxon>
        <taxon>Tracheophyta</taxon>
        <taxon>Spermatophyta</taxon>
        <taxon>Magnoliopsida</taxon>
        <taxon>eudicotyledons</taxon>
        <taxon>Gunneridae</taxon>
        <taxon>Pentapetalae</taxon>
        <taxon>rosids</taxon>
        <taxon>fabids</taxon>
        <taxon>Rosales</taxon>
        <taxon>Moraceae</taxon>
        <taxon>Moreae</taxon>
        <taxon>Morus</taxon>
    </lineage>
</organism>
<dbReference type="PANTHER" id="PTHR34574:SF3">
    <property type="entry name" value="CALCIUM-BINDING EF HAND FAMILY PROTEIN"/>
    <property type="match status" value="1"/>
</dbReference>
<protein>
    <recommendedName>
        <fullName evidence="1">EF-hand domain-containing protein</fullName>
    </recommendedName>
</protein>
<dbReference type="SUPFAM" id="SSF47473">
    <property type="entry name" value="EF-hand"/>
    <property type="match status" value="1"/>
</dbReference>
<dbReference type="GO" id="GO:0005509">
    <property type="term" value="F:calcium ion binding"/>
    <property type="evidence" value="ECO:0007669"/>
    <property type="project" value="InterPro"/>
</dbReference>
<proteinExistence type="predicted"/>
<dbReference type="Proteomes" id="UP000030645">
    <property type="component" value="Unassembled WGS sequence"/>
</dbReference>
<gene>
    <name evidence="2" type="ORF">L484_024582</name>
</gene>
<sequence>MSDGVLTVLDGTHLRATNLSPPDSNVALTGAELLDLADYTVSSALFGLALPQTLMSSALRRIGIRDNDDVFRRTELAPDQASQTIKLYIAAIADELQEDEDEFAMIAENLFTDLDAEDKGKIRKSEIRNALGHMGVEMGVPSISEFPLLNTILKKHGADGEEELGQAQFALLLQCVLQDLEDALSEKRVVLVQNIRIVDGSKLSRLLADEKQFSNVVEKILQEKQGGKDSSGVAQLVRSFLEKNGSELGLPPYEANEAVVLLYDSIFTEIGNNKTASAVDRDELFNLTKGILEKFAEQLEANPVYHGLAQ</sequence>
<dbReference type="STRING" id="981085.W9S6W9"/>
<dbReference type="InterPro" id="IPR002048">
    <property type="entry name" value="EF_hand_dom"/>
</dbReference>
<accession>W9S6W9</accession>
<evidence type="ECO:0000259" key="1">
    <source>
        <dbReference type="PROSITE" id="PS50222"/>
    </source>
</evidence>
<name>W9S6W9_9ROSA</name>
<dbReference type="InterPro" id="IPR011992">
    <property type="entry name" value="EF-hand-dom_pair"/>
</dbReference>
<dbReference type="eggNOG" id="ENOG502QVY4">
    <property type="taxonomic scope" value="Eukaryota"/>
</dbReference>
<evidence type="ECO:0000313" key="3">
    <source>
        <dbReference type="Proteomes" id="UP000030645"/>
    </source>
</evidence>
<dbReference type="AlphaFoldDB" id="W9S6W9"/>
<evidence type="ECO:0000313" key="2">
    <source>
        <dbReference type="EMBL" id="EXB93238.1"/>
    </source>
</evidence>